<dbReference type="eggNOG" id="COG2124">
    <property type="taxonomic scope" value="Bacteria"/>
</dbReference>
<evidence type="ECO:0000256" key="4">
    <source>
        <dbReference type="ARBA" id="ARBA00022723"/>
    </source>
</evidence>
<name>A6G4M3_9BACT</name>
<dbReference type="EMBL" id="ABCS01000022">
    <property type="protein sequence ID" value="EDM79143.1"/>
    <property type="molecule type" value="Genomic_DNA"/>
</dbReference>
<dbReference type="PROSITE" id="PS00086">
    <property type="entry name" value="CYTOCHROME_P450"/>
    <property type="match status" value="1"/>
</dbReference>
<dbReference type="GO" id="GO:0016125">
    <property type="term" value="P:sterol metabolic process"/>
    <property type="evidence" value="ECO:0007669"/>
    <property type="project" value="TreeGrafter"/>
</dbReference>
<dbReference type="STRING" id="391625.PPSIR1_27293"/>
<dbReference type="GO" id="GO:0016705">
    <property type="term" value="F:oxidoreductase activity, acting on paired donors, with incorporation or reduction of molecular oxygen"/>
    <property type="evidence" value="ECO:0007669"/>
    <property type="project" value="InterPro"/>
</dbReference>
<evidence type="ECO:0000313" key="11">
    <source>
        <dbReference type="Proteomes" id="UP000005801"/>
    </source>
</evidence>
<evidence type="ECO:0000256" key="8">
    <source>
        <dbReference type="PIRSR" id="PIRSR602401-1"/>
    </source>
</evidence>
<dbReference type="InterPro" id="IPR017972">
    <property type="entry name" value="Cyt_P450_CS"/>
</dbReference>
<dbReference type="InterPro" id="IPR001128">
    <property type="entry name" value="Cyt_P450"/>
</dbReference>
<keyword evidence="5 9" id="KW-0560">Oxidoreductase</keyword>
<evidence type="ECO:0000256" key="7">
    <source>
        <dbReference type="ARBA" id="ARBA00023033"/>
    </source>
</evidence>
<dbReference type="PANTHER" id="PTHR24286:SF24">
    <property type="entry name" value="LANOSTEROL 14-ALPHA DEMETHYLASE"/>
    <property type="match status" value="1"/>
</dbReference>
<feature type="binding site" description="axial binding residue" evidence="8">
    <location>
        <position position="385"/>
    </location>
    <ligand>
        <name>heme</name>
        <dbReference type="ChEBI" id="CHEBI:30413"/>
    </ligand>
    <ligandPart>
        <name>Fe</name>
        <dbReference type="ChEBI" id="CHEBI:18248"/>
    </ligandPart>
</feature>
<dbReference type="InterPro" id="IPR036396">
    <property type="entry name" value="Cyt_P450_sf"/>
</dbReference>
<dbReference type="Proteomes" id="UP000005801">
    <property type="component" value="Unassembled WGS sequence"/>
</dbReference>
<keyword evidence="11" id="KW-1185">Reference proteome</keyword>
<dbReference type="RefSeq" id="WP_006971672.1">
    <property type="nucleotide sequence ID" value="NZ_ABCS01000022.1"/>
</dbReference>
<organism evidence="10 11">
    <name type="scientific">Plesiocystis pacifica SIR-1</name>
    <dbReference type="NCBI Taxonomy" id="391625"/>
    <lineage>
        <taxon>Bacteria</taxon>
        <taxon>Pseudomonadati</taxon>
        <taxon>Myxococcota</taxon>
        <taxon>Polyangia</taxon>
        <taxon>Nannocystales</taxon>
        <taxon>Nannocystaceae</taxon>
        <taxon>Plesiocystis</taxon>
    </lineage>
</organism>
<gene>
    <name evidence="10" type="ORF">PPSIR1_27293</name>
</gene>
<comment type="similarity">
    <text evidence="2 9">Belongs to the cytochrome P450 family.</text>
</comment>
<protein>
    <submittedName>
        <fullName evidence="10">Cytochrome P450</fullName>
    </submittedName>
</protein>
<dbReference type="Pfam" id="PF00067">
    <property type="entry name" value="p450"/>
    <property type="match status" value="1"/>
</dbReference>
<dbReference type="SUPFAM" id="SSF48264">
    <property type="entry name" value="Cytochrome P450"/>
    <property type="match status" value="1"/>
</dbReference>
<evidence type="ECO:0000256" key="3">
    <source>
        <dbReference type="ARBA" id="ARBA00022617"/>
    </source>
</evidence>
<keyword evidence="6 8" id="KW-0408">Iron</keyword>
<comment type="caution">
    <text evidence="10">The sequence shown here is derived from an EMBL/GenBank/DDBJ whole genome shotgun (WGS) entry which is preliminary data.</text>
</comment>
<comment type="cofactor">
    <cofactor evidence="1 8">
        <name>heme</name>
        <dbReference type="ChEBI" id="CHEBI:30413"/>
    </cofactor>
</comment>
<evidence type="ECO:0000313" key="10">
    <source>
        <dbReference type="EMBL" id="EDM79143.1"/>
    </source>
</evidence>
<evidence type="ECO:0000256" key="2">
    <source>
        <dbReference type="ARBA" id="ARBA00010617"/>
    </source>
</evidence>
<keyword evidence="3 8" id="KW-0349">Heme</keyword>
<evidence type="ECO:0000256" key="5">
    <source>
        <dbReference type="ARBA" id="ARBA00023002"/>
    </source>
</evidence>
<dbReference type="OrthoDB" id="9764248at2"/>
<reference evidence="10 11" key="1">
    <citation type="submission" date="2007-06" db="EMBL/GenBank/DDBJ databases">
        <authorList>
            <person name="Shimkets L."/>
            <person name="Ferriera S."/>
            <person name="Johnson J."/>
            <person name="Kravitz S."/>
            <person name="Beeson K."/>
            <person name="Sutton G."/>
            <person name="Rogers Y.-H."/>
            <person name="Friedman R."/>
            <person name="Frazier M."/>
            <person name="Venter J.C."/>
        </authorList>
    </citation>
    <scope>NUCLEOTIDE SEQUENCE [LARGE SCALE GENOMIC DNA]</scope>
    <source>
        <strain evidence="10 11">SIR-1</strain>
    </source>
</reference>
<dbReference type="PRINTS" id="PR00385">
    <property type="entry name" value="P450"/>
</dbReference>
<dbReference type="AlphaFoldDB" id="A6G4M3"/>
<dbReference type="Gene3D" id="1.10.630.10">
    <property type="entry name" value="Cytochrome P450"/>
    <property type="match status" value="1"/>
</dbReference>
<proteinExistence type="inferred from homology"/>
<dbReference type="GO" id="GO:0005506">
    <property type="term" value="F:iron ion binding"/>
    <property type="evidence" value="ECO:0007669"/>
    <property type="project" value="InterPro"/>
</dbReference>
<dbReference type="PANTHER" id="PTHR24286">
    <property type="entry name" value="CYTOCHROME P450 26"/>
    <property type="match status" value="1"/>
</dbReference>
<sequence length="444" mass="48937">MDSLRVLSDIPDAPGRLPGVGHLVAMSRAWPKLLREVAGGGEPLVRLRMPFGSDIYLWPRPEAHALLLDRELSSVGSAELGAIIIGHTSMLSSDGADHRRRRASSSAPFTPKGLSMTGVSAVIAEVVGRRIPAMIERGQVRVLDETQALSLEVLFRVLGVPGDELDEWVSRYAIMVRGVLTPEWNIPGMPYRRAMKARAWVDERLAQHIDAARRDSESTGLIAELVRGRDEDGAGLDTTELFDNLRLLVLAGHETTASIMAWMVAYLVEHPALHRRLLDEARASEGLPLTPKALRAYPLAEALFRECLRLHPPISFVTRTTLAPTTAAGYAIPADVVLGVPLWLFARDGEAFADPERFDPDRWIRDQRKLTPVELSAFGGGSHFCLGYNMALVEGVQFIVALVRQLEAAGVRPQMDGFPRETYLPMVRPRAADTVCRFARSPTR</sequence>
<evidence type="ECO:0000256" key="6">
    <source>
        <dbReference type="ARBA" id="ARBA00023004"/>
    </source>
</evidence>
<keyword evidence="7 9" id="KW-0503">Monooxygenase</keyword>
<dbReference type="InterPro" id="IPR002401">
    <property type="entry name" value="Cyt_P450_E_grp-I"/>
</dbReference>
<evidence type="ECO:0000256" key="1">
    <source>
        <dbReference type="ARBA" id="ARBA00001971"/>
    </source>
</evidence>
<evidence type="ECO:0000256" key="9">
    <source>
        <dbReference type="RuleBase" id="RU000461"/>
    </source>
</evidence>
<dbReference type="CDD" id="cd20614">
    <property type="entry name" value="CYPBJ-4-like"/>
    <property type="match status" value="1"/>
</dbReference>
<keyword evidence="4 8" id="KW-0479">Metal-binding</keyword>
<dbReference type="GO" id="GO:0004497">
    <property type="term" value="F:monooxygenase activity"/>
    <property type="evidence" value="ECO:0007669"/>
    <property type="project" value="UniProtKB-KW"/>
</dbReference>
<dbReference type="PRINTS" id="PR00463">
    <property type="entry name" value="EP450I"/>
</dbReference>
<dbReference type="GO" id="GO:0020037">
    <property type="term" value="F:heme binding"/>
    <property type="evidence" value="ECO:0007669"/>
    <property type="project" value="InterPro"/>
</dbReference>
<accession>A6G4M3</accession>